<dbReference type="PANTHER" id="PTHR18964">
    <property type="entry name" value="ROK (REPRESSOR, ORF, KINASE) FAMILY"/>
    <property type="match status" value="1"/>
</dbReference>
<dbReference type="SUPFAM" id="SSF46785">
    <property type="entry name" value="Winged helix' DNA-binding domain"/>
    <property type="match status" value="1"/>
</dbReference>
<dbReference type="InterPro" id="IPR000600">
    <property type="entry name" value="ROK"/>
</dbReference>
<evidence type="ECO:0000256" key="1">
    <source>
        <dbReference type="ARBA" id="ARBA00006479"/>
    </source>
</evidence>
<dbReference type="Pfam" id="PF00480">
    <property type="entry name" value="ROK"/>
    <property type="match status" value="1"/>
</dbReference>
<dbReference type="InterPro" id="IPR036390">
    <property type="entry name" value="WH_DNA-bd_sf"/>
</dbReference>
<name>A0A9E7ZSC3_9HYPH</name>
<evidence type="ECO:0000313" key="2">
    <source>
        <dbReference type="EMBL" id="UZF86162.1"/>
    </source>
</evidence>
<dbReference type="PANTHER" id="PTHR18964:SF149">
    <property type="entry name" value="BIFUNCTIONAL UDP-N-ACETYLGLUCOSAMINE 2-EPIMERASE_N-ACETYLMANNOSAMINE KINASE"/>
    <property type="match status" value="1"/>
</dbReference>
<accession>A0A9E7ZSC3</accession>
<dbReference type="Gene3D" id="1.10.10.10">
    <property type="entry name" value="Winged helix-like DNA-binding domain superfamily/Winged helix DNA-binding domain"/>
    <property type="match status" value="1"/>
</dbReference>
<dbReference type="InterPro" id="IPR043129">
    <property type="entry name" value="ATPase_NBD"/>
</dbReference>
<proteinExistence type="inferred from homology"/>
<comment type="similarity">
    <text evidence="1">Belongs to the ROK (NagC/XylR) family.</text>
</comment>
<dbReference type="EMBL" id="CP102774">
    <property type="protein sequence ID" value="UZF86162.1"/>
    <property type="molecule type" value="Genomic_DNA"/>
</dbReference>
<protein>
    <submittedName>
        <fullName evidence="2">ROK family protein</fullName>
    </submittedName>
</protein>
<reference evidence="2" key="1">
    <citation type="submission" date="2022-08" db="EMBL/GenBank/DDBJ databases">
        <title>Complete Genome Sequences of 2 Bosea sp. soil isolates.</title>
        <authorList>
            <person name="Alvarez Arevalo M."/>
            <person name="Sterndorff E.B."/>
            <person name="Faurdal D."/>
            <person name="Joergensen T.S."/>
            <person name="Weber T."/>
        </authorList>
    </citation>
    <scope>NUCLEOTIDE SEQUENCE</scope>
    <source>
        <strain evidence="2">NBC_00436</strain>
    </source>
</reference>
<dbReference type="SUPFAM" id="SSF53067">
    <property type="entry name" value="Actin-like ATPase domain"/>
    <property type="match status" value="1"/>
</dbReference>
<dbReference type="AlphaFoldDB" id="A0A9E7ZSC3"/>
<dbReference type="Gene3D" id="3.30.420.40">
    <property type="match status" value="2"/>
</dbReference>
<gene>
    <name evidence="2" type="ORF">NWE54_20490</name>
</gene>
<sequence length="394" mass="42298">MSLLTLDESHLALAHDRDCARIYRLILNGEAHSRTDIGRILQLRSTSVSRVVGDLITRRLVIEALSEASGRGRPPAILVAHTRRIGASVIYVSSQSLSGALVDLNGHLVAERRRAIAADADNTAIAAVMAELARDLLDAMPPGMSHAGTAVSLSGLIDLKRGQWLLASRWPRMRGLEIASVLEPVAGPVTICRNLDAELRARAAREPENFAGGTILLHWGWGVGLAYAVDGEPFAPTGSFGEIGHWRLAALDGRRCGCGNTACLETGAALWSLLPALRRHWPDLDQDEVRLARQLAGLDLLALPEIEMAAGVLARTLANACRMLFPARIAVSGPFSANPQLWARFNTLFRAEGTMEGFAVPELSGVPASHLYEIHGAAAPLLSRATEALLLEQD</sequence>
<organism evidence="2">
    <name type="scientific">Bosea sp. NBC_00436</name>
    <dbReference type="NCBI Taxonomy" id="2969620"/>
    <lineage>
        <taxon>Bacteria</taxon>
        <taxon>Pseudomonadati</taxon>
        <taxon>Pseudomonadota</taxon>
        <taxon>Alphaproteobacteria</taxon>
        <taxon>Hyphomicrobiales</taxon>
        <taxon>Boseaceae</taxon>
        <taxon>Bosea</taxon>
    </lineage>
</organism>
<dbReference type="InterPro" id="IPR036388">
    <property type="entry name" value="WH-like_DNA-bd_sf"/>
</dbReference>